<keyword evidence="3" id="KW-0808">Transferase</keyword>
<protein>
    <submittedName>
        <fullName evidence="3">Glycosyltransferase family 25 protein</fullName>
    </submittedName>
</protein>
<proteinExistence type="predicted"/>
<sequence length="268" mass="31351">MKILMINLERSKDRLEQQKEQFNKLGLLFERLPAISISDFSESEYQDQAFSGQRPMKQSELACFLSHKKAWEYVIEIDQPCVILEDDAVLVRDFDRILDEVNTLKNIDFINLEVHGRRKLIAKSAEFNLYNGSYQLFSLYQDRSGTGGYILYPDGARKLIDFMKIRPIGLADEFIYSCRVLKSYQIEPAVLLQSDKCEMYNVKPIGDMHSIIGQVKNTVSFQLSILDKIKFKCRRIMGQIILGYYYLLFMYKGQCVKREIKVDPQRFD</sequence>
<keyword evidence="1" id="KW-0175">Coiled coil</keyword>
<feature type="domain" description="Glycosyl transferase family 25" evidence="2">
    <location>
        <begin position="2"/>
        <end position="164"/>
    </location>
</feature>
<dbReference type="EMBL" id="CP038009">
    <property type="protein sequence ID" value="QBQ15284.1"/>
    <property type="molecule type" value="Genomic_DNA"/>
</dbReference>
<dbReference type="CDD" id="cd06532">
    <property type="entry name" value="Glyco_transf_25"/>
    <property type="match status" value="1"/>
</dbReference>
<dbReference type="AlphaFoldDB" id="A0A4P7B2H9"/>
<dbReference type="GO" id="GO:0016740">
    <property type="term" value="F:transferase activity"/>
    <property type="evidence" value="ECO:0007669"/>
    <property type="project" value="UniProtKB-KW"/>
</dbReference>
<name>A0A4P7B2H9_ACIHA</name>
<evidence type="ECO:0000259" key="2">
    <source>
        <dbReference type="Pfam" id="PF01755"/>
    </source>
</evidence>
<dbReference type="RefSeq" id="WP_134251520.1">
    <property type="nucleotide sequence ID" value="NZ_CP038009.1"/>
</dbReference>
<dbReference type="Proteomes" id="UP000294395">
    <property type="component" value="Chromosome"/>
</dbReference>
<gene>
    <name evidence="3" type="ORF">AHTJR_02870</name>
</gene>
<feature type="coiled-coil region" evidence="1">
    <location>
        <begin position="1"/>
        <end position="28"/>
    </location>
</feature>
<evidence type="ECO:0000256" key="1">
    <source>
        <dbReference type="SAM" id="Coils"/>
    </source>
</evidence>
<organism evidence="3 4">
    <name type="scientific">Acinetobacter haemolyticus</name>
    <dbReference type="NCBI Taxonomy" id="29430"/>
    <lineage>
        <taxon>Bacteria</taxon>
        <taxon>Pseudomonadati</taxon>
        <taxon>Pseudomonadota</taxon>
        <taxon>Gammaproteobacteria</taxon>
        <taxon>Moraxellales</taxon>
        <taxon>Moraxellaceae</taxon>
        <taxon>Acinetobacter</taxon>
    </lineage>
</organism>
<accession>A0A4P7B2H9</accession>
<reference evidence="3 4" key="1">
    <citation type="submission" date="2019-03" db="EMBL/GenBank/DDBJ databases">
        <title>Complete genome sequence of two outbreak-associated Acinetobacter haemolyticus strains.</title>
        <authorList>
            <person name="Bai L."/>
            <person name="Zhang S.-C."/>
            <person name="Deng Y."/>
            <person name="Song C.-C."/>
            <person name="Kang G.-B."/>
            <person name="Dong Y."/>
            <person name="Wang Y."/>
            <person name="Gao F."/>
            <person name="Huang H."/>
        </authorList>
    </citation>
    <scope>NUCLEOTIDE SEQUENCE [LARGE SCALE GENOMIC DNA]</scope>
    <source>
        <strain evidence="3 4">TJR01</strain>
    </source>
</reference>
<evidence type="ECO:0000313" key="3">
    <source>
        <dbReference type="EMBL" id="QBQ15284.1"/>
    </source>
</evidence>
<dbReference type="Pfam" id="PF01755">
    <property type="entry name" value="Glyco_transf_25"/>
    <property type="match status" value="1"/>
</dbReference>
<dbReference type="InterPro" id="IPR002654">
    <property type="entry name" value="Glyco_trans_25"/>
</dbReference>
<evidence type="ECO:0000313" key="4">
    <source>
        <dbReference type="Proteomes" id="UP000294395"/>
    </source>
</evidence>